<dbReference type="PROSITE" id="PS50967">
    <property type="entry name" value="HRDC"/>
    <property type="match status" value="1"/>
</dbReference>
<comment type="subcellular location">
    <subcellularLocation>
        <location evidence="1">Nucleus</location>
    </subcellularLocation>
</comment>
<dbReference type="EMBL" id="KN840602">
    <property type="protein sequence ID" value="KIP03738.1"/>
    <property type="molecule type" value="Genomic_DNA"/>
</dbReference>
<dbReference type="SUPFAM" id="SSF53098">
    <property type="entry name" value="Ribonuclease H-like"/>
    <property type="match status" value="1"/>
</dbReference>
<dbReference type="GO" id="GO:0000166">
    <property type="term" value="F:nucleotide binding"/>
    <property type="evidence" value="ECO:0007669"/>
    <property type="project" value="InterPro"/>
</dbReference>
<dbReference type="OrthoDB" id="2250022at2759"/>
<dbReference type="SMART" id="SM00474">
    <property type="entry name" value="35EXOc"/>
    <property type="match status" value="1"/>
</dbReference>
<dbReference type="Proteomes" id="UP000053257">
    <property type="component" value="Unassembled WGS sequence"/>
</dbReference>
<accession>A0A0C3PE88</accession>
<name>A0A0C3PE88_PHLG1</name>
<evidence type="ECO:0000256" key="4">
    <source>
        <dbReference type="ARBA" id="ARBA00022801"/>
    </source>
</evidence>
<keyword evidence="3" id="KW-0540">Nuclease</keyword>
<keyword evidence="6" id="KW-0269">Exonuclease</keyword>
<evidence type="ECO:0000256" key="7">
    <source>
        <dbReference type="ARBA" id="ARBA00023242"/>
    </source>
</evidence>
<dbReference type="HOGENOM" id="CLU_010129_4_3_1"/>
<dbReference type="GO" id="GO:0071044">
    <property type="term" value="P:histone mRNA catabolic process"/>
    <property type="evidence" value="ECO:0007669"/>
    <property type="project" value="TreeGrafter"/>
</dbReference>
<keyword evidence="4" id="KW-0378">Hydrolase</keyword>
<dbReference type="CDD" id="cd06147">
    <property type="entry name" value="Rrp6p_like_exo"/>
    <property type="match status" value="1"/>
</dbReference>
<dbReference type="InterPro" id="IPR044876">
    <property type="entry name" value="HRDC_dom_sf"/>
</dbReference>
<dbReference type="InterPro" id="IPR049559">
    <property type="entry name" value="Rrp6p-like_exo"/>
</dbReference>
<dbReference type="STRING" id="745531.A0A0C3PE88"/>
<evidence type="ECO:0000313" key="12">
    <source>
        <dbReference type="Proteomes" id="UP000053257"/>
    </source>
</evidence>
<dbReference type="GO" id="GO:0000176">
    <property type="term" value="C:nuclear exosome (RNase complex)"/>
    <property type="evidence" value="ECO:0007669"/>
    <property type="project" value="InterPro"/>
</dbReference>
<evidence type="ECO:0000256" key="3">
    <source>
        <dbReference type="ARBA" id="ARBA00022722"/>
    </source>
</evidence>
<dbReference type="GO" id="GO:0003727">
    <property type="term" value="F:single-stranded RNA binding"/>
    <property type="evidence" value="ECO:0007669"/>
    <property type="project" value="TreeGrafter"/>
</dbReference>
<keyword evidence="2" id="KW-0698">rRNA processing</keyword>
<dbReference type="InterPro" id="IPR010997">
    <property type="entry name" value="HRDC-like_sf"/>
</dbReference>
<keyword evidence="12" id="KW-1185">Reference proteome</keyword>
<dbReference type="Gene3D" id="3.30.420.10">
    <property type="entry name" value="Ribonuclease H-like superfamily/Ribonuclease H"/>
    <property type="match status" value="1"/>
</dbReference>
<dbReference type="SUPFAM" id="SSF47819">
    <property type="entry name" value="HRDC-like"/>
    <property type="match status" value="1"/>
</dbReference>
<dbReference type="GO" id="GO:0071038">
    <property type="term" value="P:TRAMP-dependent tRNA surveillance pathway"/>
    <property type="evidence" value="ECO:0007669"/>
    <property type="project" value="TreeGrafter"/>
</dbReference>
<dbReference type="GO" id="GO:0000175">
    <property type="term" value="F:3'-5'-RNA exonuclease activity"/>
    <property type="evidence" value="ECO:0007669"/>
    <property type="project" value="InterPro"/>
</dbReference>
<dbReference type="GO" id="GO:0000467">
    <property type="term" value="P:exonucleolytic trimming to generate mature 3'-end of 5.8S rRNA from tricistronic rRNA transcript (SSU-rRNA, 5.8S rRNA, LSU-rRNA)"/>
    <property type="evidence" value="ECO:0007669"/>
    <property type="project" value="InterPro"/>
</dbReference>
<dbReference type="InterPro" id="IPR012337">
    <property type="entry name" value="RNaseH-like_sf"/>
</dbReference>
<dbReference type="Pfam" id="PF01612">
    <property type="entry name" value="DNA_pol_A_exo1"/>
    <property type="match status" value="1"/>
</dbReference>
<dbReference type="InterPro" id="IPR045092">
    <property type="entry name" value="Rrp6-like"/>
</dbReference>
<dbReference type="AlphaFoldDB" id="A0A0C3PE88"/>
<dbReference type="PANTHER" id="PTHR12124">
    <property type="entry name" value="POLYMYOSITIS/SCLERODERMA AUTOANTIGEN-RELATED"/>
    <property type="match status" value="1"/>
</dbReference>
<proteinExistence type="inferred from homology"/>
<dbReference type="GO" id="GO:0071051">
    <property type="term" value="P:poly(A)-dependent snoRNA 3'-end processing"/>
    <property type="evidence" value="ECO:0007669"/>
    <property type="project" value="TreeGrafter"/>
</dbReference>
<dbReference type="GO" id="GO:0071036">
    <property type="term" value="P:nuclear polyadenylation-dependent snoRNA catabolic process"/>
    <property type="evidence" value="ECO:0007669"/>
    <property type="project" value="TreeGrafter"/>
</dbReference>
<feature type="region of interest" description="Disordered" evidence="9">
    <location>
        <begin position="411"/>
        <end position="430"/>
    </location>
</feature>
<evidence type="ECO:0000256" key="1">
    <source>
        <dbReference type="ARBA" id="ARBA00004123"/>
    </source>
</evidence>
<evidence type="ECO:0000313" key="11">
    <source>
        <dbReference type="EMBL" id="KIP03738.1"/>
    </source>
</evidence>
<keyword evidence="7" id="KW-0539">Nucleus</keyword>
<feature type="region of interest" description="Disordered" evidence="9">
    <location>
        <begin position="132"/>
        <end position="178"/>
    </location>
</feature>
<organism evidence="11 12">
    <name type="scientific">Phlebiopsis gigantea (strain 11061_1 CR5-6)</name>
    <name type="common">White-rot fungus</name>
    <name type="synonym">Peniophora gigantea</name>
    <dbReference type="NCBI Taxonomy" id="745531"/>
    <lineage>
        <taxon>Eukaryota</taxon>
        <taxon>Fungi</taxon>
        <taxon>Dikarya</taxon>
        <taxon>Basidiomycota</taxon>
        <taxon>Agaricomycotina</taxon>
        <taxon>Agaricomycetes</taxon>
        <taxon>Polyporales</taxon>
        <taxon>Phanerochaetaceae</taxon>
        <taxon>Phlebiopsis</taxon>
    </lineage>
</organism>
<evidence type="ECO:0000256" key="2">
    <source>
        <dbReference type="ARBA" id="ARBA00022552"/>
    </source>
</evidence>
<dbReference type="InterPro" id="IPR012588">
    <property type="entry name" value="Exosome-assoc_fac_Rrp6_N"/>
</dbReference>
<evidence type="ECO:0000256" key="5">
    <source>
        <dbReference type="ARBA" id="ARBA00022835"/>
    </source>
</evidence>
<keyword evidence="5" id="KW-0271">Exosome</keyword>
<evidence type="ECO:0000259" key="10">
    <source>
        <dbReference type="PROSITE" id="PS50967"/>
    </source>
</evidence>
<dbReference type="InterPro" id="IPR002562">
    <property type="entry name" value="3'-5'_exonuclease_dom"/>
</dbReference>
<feature type="domain" description="HRDC" evidence="10">
    <location>
        <begin position="483"/>
        <end position="561"/>
    </location>
</feature>
<dbReference type="GO" id="GO:0071037">
    <property type="term" value="P:nuclear polyadenylation-dependent snRNA catabolic process"/>
    <property type="evidence" value="ECO:0007669"/>
    <property type="project" value="TreeGrafter"/>
</dbReference>
<dbReference type="GO" id="GO:0071039">
    <property type="term" value="P:nuclear polyadenylation-dependent CUT catabolic process"/>
    <property type="evidence" value="ECO:0007669"/>
    <property type="project" value="TreeGrafter"/>
</dbReference>
<feature type="non-terminal residue" evidence="11">
    <location>
        <position position="561"/>
    </location>
</feature>
<dbReference type="InterPro" id="IPR036397">
    <property type="entry name" value="RNaseH_sf"/>
</dbReference>
<dbReference type="SMART" id="SM00341">
    <property type="entry name" value="HRDC"/>
    <property type="match status" value="1"/>
</dbReference>
<dbReference type="FunFam" id="1.10.150.80:FF:000001">
    <property type="entry name" value="Putative exosome component 10"/>
    <property type="match status" value="1"/>
</dbReference>
<dbReference type="PANTHER" id="PTHR12124:SF47">
    <property type="entry name" value="EXOSOME COMPONENT 10"/>
    <property type="match status" value="1"/>
</dbReference>
<dbReference type="Pfam" id="PF08066">
    <property type="entry name" value="PMC2NT"/>
    <property type="match status" value="1"/>
</dbReference>
<dbReference type="FunFam" id="3.30.420.10:FF:000059">
    <property type="entry name" value="Exosome complex exonuclease Rrp6"/>
    <property type="match status" value="1"/>
</dbReference>
<reference evidence="11 12" key="1">
    <citation type="journal article" date="2014" name="PLoS Genet.">
        <title>Analysis of the Phlebiopsis gigantea genome, transcriptome and secretome provides insight into its pioneer colonization strategies of wood.</title>
        <authorList>
            <person name="Hori C."/>
            <person name="Ishida T."/>
            <person name="Igarashi K."/>
            <person name="Samejima M."/>
            <person name="Suzuki H."/>
            <person name="Master E."/>
            <person name="Ferreira P."/>
            <person name="Ruiz-Duenas F.J."/>
            <person name="Held B."/>
            <person name="Canessa P."/>
            <person name="Larrondo L.F."/>
            <person name="Schmoll M."/>
            <person name="Druzhinina I.S."/>
            <person name="Kubicek C.P."/>
            <person name="Gaskell J.A."/>
            <person name="Kersten P."/>
            <person name="St John F."/>
            <person name="Glasner J."/>
            <person name="Sabat G."/>
            <person name="Splinter BonDurant S."/>
            <person name="Syed K."/>
            <person name="Yadav J."/>
            <person name="Mgbeahuruike A.C."/>
            <person name="Kovalchuk A."/>
            <person name="Asiegbu F.O."/>
            <person name="Lackner G."/>
            <person name="Hoffmeister D."/>
            <person name="Rencoret J."/>
            <person name="Gutierrez A."/>
            <person name="Sun H."/>
            <person name="Lindquist E."/>
            <person name="Barry K."/>
            <person name="Riley R."/>
            <person name="Grigoriev I.V."/>
            <person name="Henrissat B."/>
            <person name="Kues U."/>
            <person name="Berka R.M."/>
            <person name="Martinez A.T."/>
            <person name="Covert S.F."/>
            <person name="Blanchette R.A."/>
            <person name="Cullen D."/>
        </authorList>
    </citation>
    <scope>NUCLEOTIDE SEQUENCE [LARGE SCALE GENOMIC DNA]</scope>
    <source>
        <strain evidence="11 12">11061_1 CR5-6</strain>
    </source>
</reference>
<gene>
    <name evidence="11" type="ORF">PHLGIDRAFT_77059</name>
</gene>
<dbReference type="Gene3D" id="1.10.150.80">
    <property type="entry name" value="HRDC domain"/>
    <property type="match status" value="1"/>
</dbReference>
<protein>
    <recommendedName>
        <fullName evidence="10">HRDC domain-containing protein</fullName>
    </recommendedName>
</protein>
<evidence type="ECO:0000256" key="6">
    <source>
        <dbReference type="ARBA" id="ARBA00022839"/>
    </source>
</evidence>
<dbReference type="GO" id="GO:0005730">
    <property type="term" value="C:nucleolus"/>
    <property type="evidence" value="ECO:0007669"/>
    <property type="project" value="TreeGrafter"/>
</dbReference>
<sequence>MSSSSRPPELTQEQFDVYNTDLQATALKATRNAAFLPADLAFYRSLDRGIAKDLDASSARVLGLANRLLDLVSTADNSKSKAKGKGRLEHDDVTDNFRSAVVDSMDQLLERADICLDEFLGLVKQPAIAMNPKPLKPKVRPACNSTRSLQHASHIPKPQLNFKRKPDNSSSTTWQPNLRHKYNAQVPLGYDMRDENGSDGSSSSLHPYRHEIKHLEYPSHMFRSAEPLLPKSFEDTPFTWVTDAASLASMLEKLRAANEIAIDLEYHSYRSFYGFVCLMQLSTRVEDFVVDTLALRQELEELNEVFTNPSIVKVLHGAESDIVWLQQDFNLYIVNLFDTFHASKVLDFPRHSLATLMEMYCDFTPDKRYQLADWRIRPLPEEMLDYARSDTHFLLFIYDHLRNALLDRAQSRSQSPAIPPPSPSSSTSPAHALVREVLARSAETSLRVPEREAYDAAHGSGPGGWDTLARKWNKGGLMADARDGGARRVYRAVHAWRDRVARAEDESTRYVLPNHHLFVLAERPPADIASLLGAFAHVPPVVRRRAKELHDAIREAAQGGE</sequence>
<evidence type="ECO:0000256" key="9">
    <source>
        <dbReference type="SAM" id="MobiDB-lite"/>
    </source>
</evidence>
<dbReference type="GO" id="GO:0071040">
    <property type="term" value="P:nuclear polyadenylation-dependent antisense transcript catabolic process"/>
    <property type="evidence" value="ECO:0007669"/>
    <property type="project" value="TreeGrafter"/>
</dbReference>
<dbReference type="Pfam" id="PF00570">
    <property type="entry name" value="HRDC"/>
    <property type="match status" value="1"/>
</dbReference>
<evidence type="ECO:0000256" key="8">
    <source>
        <dbReference type="ARBA" id="ARBA00043957"/>
    </source>
</evidence>
<comment type="similarity">
    <text evidence="8">Belongs to the exosome component 10/RRP6 family.</text>
</comment>
<dbReference type="InterPro" id="IPR002121">
    <property type="entry name" value="HRDC_dom"/>
</dbReference>
<dbReference type="GO" id="GO:0071035">
    <property type="term" value="P:nuclear polyadenylation-dependent rRNA catabolic process"/>
    <property type="evidence" value="ECO:0007669"/>
    <property type="project" value="TreeGrafter"/>
</dbReference>